<dbReference type="EMBL" id="KN831950">
    <property type="protein sequence ID" value="KIO11221.1"/>
    <property type="molecule type" value="Genomic_DNA"/>
</dbReference>
<dbReference type="HOGENOM" id="CLU_3107405_0_0_1"/>
<dbReference type="AlphaFoldDB" id="A0A0C3PQE4"/>
<protein>
    <submittedName>
        <fullName evidence="1">Uncharacterized protein</fullName>
    </submittedName>
</protein>
<organism evidence="1 2">
    <name type="scientific">Pisolithus tinctorius Marx 270</name>
    <dbReference type="NCBI Taxonomy" id="870435"/>
    <lineage>
        <taxon>Eukaryota</taxon>
        <taxon>Fungi</taxon>
        <taxon>Dikarya</taxon>
        <taxon>Basidiomycota</taxon>
        <taxon>Agaricomycotina</taxon>
        <taxon>Agaricomycetes</taxon>
        <taxon>Agaricomycetidae</taxon>
        <taxon>Boletales</taxon>
        <taxon>Sclerodermatineae</taxon>
        <taxon>Pisolithaceae</taxon>
        <taxon>Pisolithus</taxon>
    </lineage>
</organism>
<name>A0A0C3PQE4_PISTI</name>
<dbReference type="Proteomes" id="UP000054217">
    <property type="component" value="Unassembled WGS sequence"/>
</dbReference>
<dbReference type="InParanoid" id="A0A0C3PQE4"/>
<gene>
    <name evidence="1" type="ORF">M404DRAFT_837410</name>
</gene>
<reference evidence="2" key="2">
    <citation type="submission" date="2015-01" db="EMBL/GenBank/DDBJ databases">
        <title>Evolutionary Origins and Diversification of the Mycorrhizal Mutualists.</title>
        <authorList>
            <consortium name="DOE Joint Genome Institute"/>
            <consortium name="Mycorrhizal Genomics Consortium"/>
            <person name="Kohler A."/>
            <person name="Kuo A."/>
            <person name="Nagy L.G."/>
            <person name="Floudas D."/>
            <person name="Copeland A."/>
            <person name="Barry K.W."/>
            <person name="Cichocki N."/>
            <person name="Veneault-Fourrey C."/>
            <person name="LaButti K."/>
            <person name="Lindquist E.A."/>
            <person name="Lipzen A."/>
            <person name="Lundell T."/>
            <person name="Morin E."/>
            <person name="Murat C."/>
            <person name="Riley R."/>
            <person name="Ohm R."/>
            <person name="Sun H."/>
            <person name="Tunlid A."/>
            <person name="Henrissat B."/>
            <person name="Grigoriev I.V."/>
            <person name="Hibbett D.S."/>
            <person name="Martin F."/>
        </authorList>
    </citation>
    <scope>NUCLEOTIDE SEQUENCE [LARGE SCALE GENOMIC DNA]</scope>
    <source>
        <strain evidence="2">Marx 270</strain>
    </source>
</reference>
<sequence length="51" mass="5677">MASLGGVVECLVASYEKFETIVSYLTRDQTRLITDAILLKDQRIPSLLMSS</sequence>
<evidence type="ECO:0000313" key="2">
    <source>
        <dbReference type="Proteomes" id="UP000054217"/>
    </source>
</evidence>
<evidence type="ECO:0000313" key="1">
    <source>
        <dbReference type="EMBL" id="KIO11221.1"/>
    </source>
</evidence>
<proteinExistence type="predicted"/>
<reference evidence="1 2" key="1">
    <citation type="submission" date="2014-04" db="EMBL/GenBank/DDBJ databases">
        <authorList>
            <consortium name="DOE Joint Genome Institute"/>
            <person name="Kuo A."/>
            <person name="Kohler A."/>
            <person name="Costa M.D."/>
            <person name="Nagy L.G."/>
            <person name="Floudas D."/>
            <person name="Copeland A."/>
            <person name="Barry K.W."/>
            <person name="Cichocki N."/>
            <person name="Veneault-Fourrey C."/>
            <person name="LaButti K."/>
            <person name="Lindquist E.A."/>
            <person name="Lipzen A."/>
            <person name="Lundell T."/>
            <person name="Morin E."/>
            <person name="Murat C."/>
            <person name="Sun H."/>
            <person name="Tunlid A."/>
            <person name="Henrissat B."/>
            <person name="Grigoriev I.V."/>
            <person name="Hibbett D.S."/>
            <person name="Martin F."/>
            <person name="Nordberg H.P."/>
            <person name="Cantor M.N."/>
            <person name="Hua S.X."/>
        </authorList>
    </citation>
    <scope>NUCLEOTIDE SEQUENCE [LARGE SCALE GENOMIC DNA]</scope>
    <source>
        <strain evidence="1 2">Marx 270</strain>
    </source>
</reference>
<accession>A0A0C3PQE4</accession>
<keyword evidence="2" id="KW-1185">Reference proteome</keyword>